<dbReference type="PROSITE" id="PS50043">
    <property type="entry name" value="HTH_LUXR_2"/>
    <property type="match status" value="1"/>
</dbReference>
<dbReference type="OrthoDB" id="9807052at2"/>
<dbReference type="Proteomes" id="UP000252631">
    <property type="component" value="Unassembled WGS sequence"/>
</dbReference>
<dbReference type="RefSeq" id="WP_114357447.1">
    <property type="nucleotide sequence ID" value="NZ_QRDT01000006.1"/>
</dbReference>
<keyword evidence="1" id="KW-0805">Transcription regulation</keyword>
<dbReference type="SMART" id="SM00421">
    <property type="entry name" value="HTH_LUXR"/>
    <property type="match status" value="1"/>
</dbReference>
<dbReference type="PANTHER" id="PTHR44688">
    <property type="entry name" value="DNA-BINDING TRANSCRIPTIONAL ACTIVATOR DEVR_DOSR"/>
    <property type="match status" value="1"/>
</dbReference>
<organism evidence="6 7">
    <name type="scientific">Rhodopseudomonas pentothenatexigens</name>
    <dbReference type="NCBI Taxonomy" id="999699"/>
    <lineage>
        <taxon>Bacteria</taxon>
        <taxon>Pseudomonadati</taxon>
        <taxon>Pseudomonadota</taxon>
        <taxon>Alphaproteobacteria</taxon>
        <taxon>Hyphomicrobiales</taxon>
        <taxon>Nitrobacteraceae</taxon>
        <taxon>Rhodopseudomonas</taxon>
    </lineage>
</organism>
<feature type="domain" description="HTH luxR-type" evidence="4">
    <location>
        <begin position="173"/>
        <end position="238"/>
    </location>
</feature>
<dbReference type="CDD" id="cd06170">
    <property type="entry name" value="LuxR_C_like"/>
    <property type="match status" value="1"/>
</dbReference>
<evidence type="ECO:0000259" key="4">
    <source>
        <dbReference type="PROSITE" id="PS50043"/>
    </source>
</evidence>
<evidence type="ECO:0000313" key="5">
    <source>
        <dbReference type="EMBL" id="RED37857.1"/>
    </source>
</evidence>
<dbReference type="EMBL" id="UFQQ01000006">
    <property type="protein sequence ID" value="SSW90357.1"/>
    <property type="molecule type" value="Genomic_DNA"/>
</dbReference>
<dbReference type="PANTHER" id="PTHR44688:SF16">
    <property type="entry name" value="DNA-BINDING TRANSCRIPTIONAL ACTIVATOR DEVR_DOSR"/>
    <property type="match status" value="1"/>
</dbReference>
<keyword evidence="8" id="KW-1185">Reference proteome</keyword>
<dbReference type="AlphaFoldDB" id="A0A336JKY7"/>
<evidence type="ECO:0000313" key="8">
    <source>
        <dbReference type="Proteomes" id="UP000256343"/>
    </source>
</evidence>
<dbReference type="Pfam" id="PF00196">
    <property type="entry name" value="GerE"/>
    <property type="match status" value="1"/>
</dbReference>
<protein>
    <submittedName>
        <fullName evidence="6">Regulatory LuxR family protein</fullName>
    </submittedName>
</protein>
<name>A0A336JKY7_9BRAD</name>
<dbReference type="InterPro" id="IPR000792">
    <property type="entry name" value="Tscrpt_reg_LuxR_C"/>
</dbReference>
<evidence type="ECO:0000256" key="1">
    <source>
        <dbReference type="ARBA" id="ARBA00023015"/>
    </source>
</evidence>
<keyword evidence="2" id="KW-0238">DNA-binding</keyword>
<dbReference type="Gene3D" id="1.10.10.10">
    <property type="entry name" value="Winged helix-like DNA-binding domain superfamily/Winged helix DNA-binding domain"/>
    <property type="match status" value="1"/>
</dbReference>
<sequence length="251" mass="26924">MLSSSLSRIIKGVGISALVIDRDGKILETSDEPETPASPKAKSKVGQSYFDACIRPDRHSLELLRGFKSLAENSIDFFSTVSWREEAAGRKHFLIVATPCEDDPGAIVVLHIDLSVMLGGRRELSALMVGQGAAAAAQAEAAMIGAVRGAIVDALAASQGRTPTLTMPQEPRQQNVLSELTPSQLELLPYLASGKSNRQIAKERDMSVFTIKSQVAGIIQKLNVSNRTQAALFAMRNSEALGLQSRLDHSA</sequence>
<dbReference type="SUPFAM" id="SSF46894">
    <property type="entry name" value="C-terminal effector domain of the bipartite response regulators"/>
    <property type="match status" value="1"/>
</dbReference>
<evidence type="ECO:0000313" key="6">
    <source>
        <dbReference type="EMBL" id="SSW90357.1"/>
    </source>
</evidence>
<accession>A0A336JKY7</accession>
<evidence type="ECO:0000256" key="3">
    <source>
        <dbReference type="ARBA" id="ARBA00023163"/>
    </source>
</evidence>
<keyword evidence="3" id="KW-0804">Transcription</keyword>
<gene>
    <name evidence="5" type="ORF">BJ125_106182</name>
    <name evidence="6" type="ORF">SAMN05892882_106182</name>
</gene>
<dbReference type="GO" id="GO:0006355">
    <property type="term" value="P:regulation of DNA-templated transcription"/>
    <property type="evidence" value="ECO:0007669"/>
    <property type="project" value="InterPro"/>
</dbReference>
<dbReference type="InterPro" id="IPR036388">
    <property type="entry name" value="WH-like_DNA-bd_sf"/>
</dbReference>
<dbReference type="GO" id="GO:0003677">
    <property type="term" value="F:DNA binding"/>
    <property type="evidence" value="ECO:0007669"/>
    <property type="project" value="UniProtKB-KW"/>
</dbReference>
<evidence type="ECO:0000313" key="7">
    <source>
        <dbReference type="Proteomes" id="UP000252631"/>
    </source>
</evidence>
<reference evidence="6 7" key="1">
    <citation type="submission" date="2017-08" db="EMBL/GenBank/DDBJ databases">
        <authorList>
            <person name="de Groot N.N."/>
        </authorList>
    </citation>
    <scope>NUCLEOTIDE SEQUENCE [LARGE SCALE GENOMIC DNA]</scope>
    <source>
        <strain evidence="6 7">JA575</strain>
    </source>
</reference>
<evidence type="ECO:0000256" key="2">
    <source>
        <dbReference type="ARBA" id="ARBA00023125"/>
    </source>
</evidence>
<dbReference type="InterPro" id="IPR016032">
    <property type="entry name" value="Sig_transdc_resp-reg_C-effctor"/>
</dbReference>
<dbReference type="Proteomes" id="UP000256343">
    <property type="component" value="Unassembled WGS sequence"/>
</dbReference>
<proteinExistence type="predicted"/>
<dbReference type="PRINTS" id="PR00038">
    <property type="entry name" value="HTHLUXR"/>
</dbReference>
<reference evidence="5 8" key="2">
    <citation type="submission" date="2018-07" db="EMBL/GenBank/DDBJ databases">
        <title>Genomic Encyclopedia of Archaeal and Bacterial Type Strains, Phase II (KMG-II): from individual species to whole genera.</title>
        <authorList>
            <person name="Goeker M."/>
        </authorList>
    </citation>
    <scope>NUCLEOTIDE SEQUENCE [LARGE SCALE GENOMIC DNA]</scope>
    <source>
        <strain evidence="5 8">JA575</strain>
    </source>
</reference>
<dbReference type="EMBL" id="QRDT01000006">
    <property type="protein sequence ID" value="RED37857.1"/>
    <property type="molecule type" value="Genomic_DNA"/>
</dbReference>